<sequence length="467" mass="52197">MDKREQLTARELNALPAWWQIAFASRCLKISILQTGNIYNDGTESALASALTAINIAERFALEPPVFSLDALQASPEWLRAPNKLKKTLSHLEGLHREVINLSYRARNARHEAEVCEARAAAEPGDQAYIERATNVRQSADAFERATNEAKSARAIALPASEEMVRTWRRKQINDILFRLAMLSNHHNNPTYEDHLAEDSDSRDFPKETRTANASPCLPGDAIEPEDSDDFELLSWAVLSSNFDYKESVNRHTRWLVASTLHDSRLPNNWSELRNSLDWLTDKKITAIAVAAAAAEMLRAVCHLLNRLTISFVTDNRPRAFDLCVLSACRLAVLSQGHDIMAYDSFMALMRKELRYLVASAGDATECSPIPAVWLLGISDEVARIMARAATNTVQTPAVIDSSAWSLANEQRVSLVKKKYRGGGLLPDEESELARLQELADRYLGQSEPPSVLTDADRKFLTSILRK</sequence>
<dbReference type="RefSeq" id="WP_320688297.1">
    <property type="nucleotide sequence ID" value="NZ_JAXBLV010000203.1"/>
</dbReference>
<proteinExistence type="predicted"/>
<name>A0ABU5F582_9BACT</name>
<comment type="caution">
    <text evidence="2">The sequence shown here is derived from an EMBL/GenBank/DDBJ whole genome shotgun (WGS) entry which is preliminary data.</text>
</comment>
<gene>
    <name evidence="2" type="ORF">R5W23_003387</name>
</gene>
<dbReference type="EMBL" id="JAXBLV010000203">
    <property type="protein sequence ID" value="MDY3561957.1"/>
    <property type="molecule type" value="Genomic_DNA"/>
</dbReference>
<dbReference type="Proteomes" id="UP001272242">
    <property type="component" value="Unassembled WGS sequence"/>
</dbReference>
<feature type="region of interest" description="Disordered" evidence="1">
    <location>
        <begin position="190"/>
        <end position="221"/>
    </location>
</feature>
<accession>A0ABU5F582</accession>
<organism evidence="2 3">
    <name type="scientific">Gemmata algarum</name>
    <dbReference type="NCBI Taxonomy" id="2975278"/>
    <lineage>
        <taxon>Bacteria</taxon>
        <taxon>Pseudomonadati</taxon>
        <taxon>Planctomycetota</taxon>
        <taxon>Planctomycetia</taxon>
        <taxon>Gemmatales</taxon>
        <taxon>Gemmataceae</taxon>
        <taxon>Gemmata</taxon>
    </lineage>
</organism>
<evidence type="ECO:0000313" key="2">
    <source>
        <dbReference type="EMBL" id="MDY3561957.1"/>
    </source>
</evidence>
<evidence type="ECO:0000313" key="3">
    <source>
        <dbReference type="Proteomes" id="UP001272242"/>
    </source>
</evidence>
<reference evidence="3" key="1">
    <citation type="journal article" date="2023" name="Mar. Drugs">
        <title>Gemmata algarum, a Novel Planctomycete Isolated from an Algal Mat, Displays Antimicrobial Activity.</title>
        <authorList>
            <person name="Kumar G."/>
            <person name="Kallscheuer N."/>
            <person name="Kashif M."/>
            <person name="Ahamad S."/>
            <person name="Jagadeeshwari U."/>
            <person name="Pannikurungottu S."/>
            <person name="Haufschild T."/>
            <person name="Kabuu M."/>
            <person name="Sasikala C."/>
            <person name="Jogler C."/>
            <person name="Ramana C."/>
        </authorList>
    </citation>
    <scope>NUCLEOTIDE SEQUENCE [LARGE SCALE GENOMIC DNA]</scope>
    <source>
        <strain evidence="3">JC673</strain>
    </source>
</reference>
<protein>
    <submittedName>
        <fullName evidence="2">Uncharacterized protein</fullName>
    </submittedName>
</protein>
<evidence type="ECO:0000256" key="1">
    <source>
        <dbReference type="SAM" id="MobiDB-lite"/>
    </source>
</evidence>
<keyword evidence="3" id="KW-1185">Reference proteome</keyword>
<feature type="compositionally biased region" description="Basic and acidic residues" evidence="1">
    <location>
        <begin position="192"/>
        <end position="210"/>
    </location>
</feature>